<dbReference type="InterPro" id="IPR052702">
    <property type="entry name" value="MscS-like_channel"/>
</dbReference>
<evidence type="ECO:0000259" key="10">
    <source>
        <dbReference type="Pfam" id="PF21082"/>
    </source>
</evidence>
<dbReference type="Gene3D" id="2.30.30.60">
    <property type="match status" value="1"/>
</dbReference>
<dbReference type="Proteomes" id="UP000317371">
    <property type="component" value="Unassembled WGS sequence"/>
</dbReference>
<proteinExistence type="inferred from homology"/>
<feature type="transmembrane region" description="Helical" evidence="8">
    <location>
        <begin position="113"/>
        <end position="135"/>
    </location>
</feature>
<comment type="similarity">
    <text evidence="2">Belongs to the MscS (TC 1.A.23) family.</text>
</comment>
<dbReference type="AlphaFoldDB" id="A0A540VGM5"/>
<evidence type="ECO:0000256" key="1">
    <source>
        <dbReference type="ARBA" id="ARBA00004651"/>
    </source>
</evidence>
<feature type="transmembrane region" description="Helical" evidence="8">
    <location>
        <begin position="188"/>
        <end position="209"/>
    </location>
</feature>
<keyword evidence="5 8" id="KW-1133">Transmembrane helix</keyword>
<dbReference type="InterPro" id="IPR011066">
    <property type="entry name" value="MscS_channel_C_sf"/>
</dbReference>
<evidence type="ECO:0000259" key="9">
    <source>
        <dbReference type="Pfam" id="PF00924"/>
    </source>
</evidence>
<evidence type="ECO:0000256" key="4">
    <source>
        <dbReference type="ARBA" id="ARBA00022692"/>
    </source>
</evidence>
<dbReference type="InterPro" id="IPR049278">
    <property type="entry name" value="MS_channel_C"/>
</dbReference>
<organism evidence="11 12">
    <name type="scientific">Litorilinea aerophila</name>
    <dbReference type="NCBI Taxonomy" id="1204385"/>
    <lineage>
        <taxon>Bacteria</taxon>
        <taxon>Bacillati</taxon>
        <taxon>Chloroflexota</taxon>
        <taxon>Caldilineae</taxon>
        <taxon>Caldilineales</taxon>
        <taxon>Caldilineaceae</taxon>
        <taxon>Litorilinea</taxon>
    </lineage>
</organism>
<dbReference type="SUPFAM" id="SSF82689">
    <property type="entry name" value="Mechanosensitive channel protein MscS (YggB), C-terminal domain"/>
    <property type="match status" value="1"/>
</dbReference>
<keyword evidence="4 8" id="KW-0812">Transmembrane</keyword>
<evidence type="ECO:0000256" key="3">
    <source>
        <dbReference type="ARBA" id="ARBA00022475"/>
    </source>
</evidence>
<keyword evidence="12" id="KW-1185">Reference proteome</keyword>
<dbReference type="InterPro" id="IPR010920">
    <property type="entry name" value="LSM_dom_sf"/>
</dbReference>
<protein>
    <submittedName>
        <fullName evidence="11">Mechanosensitive ion channel</fullName>
    </submittedName>
</protein>
<accession>A0A540VGM5</accession>
<evidence type="ECO:0000313" key="12">
    <source>
        <dbReference type="Proteomes" id="UP000317371"/>
    </source>
</evidence>
<dbReference type="PANTHER" id="PTHR30347">
    <property type="entry name" value="POTASSIUM CHANNEL RELATED"/>
    <property type="match status" value="1"/>
</dbReference>
<dbReference type="GO" id="GO:0005886">
    <property type="term" value="C:plasma membrane"/>
    <property type="evidence" value="ECO:0007669"/>
    <property type="project" value="UniProtKB-SubCell"/>
</dbReference>
<reference evidence="11 12" key="1">
    <citation type="submission" date="2019-06" db="EMBL/GenBank/DDBJ databases">
        <title>Genome sequence of Litorilinea aerophila BAA-2444.</title>
        <authorList>
            <person name="Maclea K.S."/>
            <person name="Maurais E.G."/>
            <person name="Iannazzi L.C."/>
        </authorList>
    </citation>
    <scope>NUCLEOTIDE SEQUENCE [LARGE SCALE GENOMIC DNA]</scope>
    <source>
        <strain evidence="11 12">ATCC BAA-2444</strain>
    </source>
</reference>
<evidence type="ECO:0000256" key="8">
    <source>
        <dbReference type="SAM" id="Phobius"/>
    </source>
</evidence>
<sequence length="505" mass="56476">MAQDPRLQALLNIFDTLFLVLERPVVQRQLLAFVLVVLVAWYLPHLLSRILARLAPAKPRAPAASRWRRWQRRILRWAQAVQYTFFPLLGLLLGRLTIDFFDANGWRNGLIELLLPLFWLLLAYRILAGLLHAVLTPENARLYNRRFLGPVFLILVLGILSSRLSGTFPIGEIELINLLETPITLTSLFRAAVVLYLFIALAWISRDLLNRYLASRPDADMGAASTIMIVSYYTIVGLGILTSLSALGFNLSALTIIFGGLSVGIGFGLQELVANFISGILLLFEQSLRPGDVIEVSGQRGTVNQLRMRATVLRTIDNVEIFVPNKTLLTSSVSTYTHTDRIVRRIIPVGVSYSSDPTQVRDILLRIAQNHGLVLKNPEPVVYFTNFGESSLDFELAVWVESQNMLNVLSDLRFMIWREFEKNQIEIPFPQRDLHLRSGIPWEALAGKRPQEAPPPDGEEEQTGPAKPKLPKDTKPELSQGGQKRGGSDAPAGKPAEAETRPTPP</sequence>
<feature type="compositionally biased region" description="Basic and acidic residues" evidence="7">
    <location>
        <begin position="496"/>
        <end position="505"/>
    </location>
</feature>
<dbReference type="InParanoid" id="A0A540VGM5"/>
<dbReference type="InterPro" id="IPR023408">
    <property type="entry name" value="MscS_beta-dom_sf"/>
</dbReference>
<dbReference type="SUPFAM" id="SSF82861">
    <property type="entry name" value="Mechanosensitive channel protein MscS (YggB), transmembrane region"/>
    <property type="match status" value="1"/>
</dbReference>
<dbReference type="FunCoup" id="A0A540VGM5">
    <property type="interactions" value="82"/>
</dbReference>
<dbReference type="InterPro" id="IPR011014">
    <property type="entry name" value="MscS_channel_TM-2"/>
</dbReference>
<dbReference type="PANTHER" id="PTHR30347:SF1">
    <property type="entry name" value="MECHANOSENSITIVE CHANNEL MSCK"/>
    <property type="match status" value="1"/>
</dbReference>
<dbReference type="GO" id="GO:0055085">
    <property type="term" value="P:transmembrane transport"/>
    <property type="evidence" value="ECO:0007669"/>
    <property type="project" value="InterPro"/>
</dbReference>
<keyword evidence="3" id="KW-1003">Cell membrane</keyword>
<feature type="region of interest" description="Disordered" evidence="7">
    <location>
        <begin position="446"/>
        <end position="505"/>
    </location>
</feature>
<dbReference type="Pfam" id="PF00924">
    <property type="entry name" value="MS_channel_2nd"/>
    <property type="match status" value="1"/>
</dbReference>
<keyword evidence="6 8" id="KW-0472">Membrane</keyword>
<dbReference type="RefSeq" id="WP_141610561.1">
    <property type="nucleotide sequence ID" value="NZ_VIGC02000015.1"/>
</dbReference>
<evidence type="ECO:0000256" key="5">
    <source>
        <dbReference type="ARBA" id="ARBA00022989"/>
    </source>
</evidence>
<feature type="transmembrane region" description="Helical" evidence="8">
    <location>
        <begin position="30"/>
        <end position="52"/>
    </location>
</feature>
<name>A0A540VGM5_9CHLR</name>
<feature type="transmembrane region" description="Helical" evidence="8">
    <location>
        <begin position="147"/>
        <end position="168"/>
    </location>
</feature>
<dbReference type="Gene3D" id="3.30.70.100">
    <property type="match status" value="1"/>
</dbReference>
<evidence type="ECO:0000313" key="11">
    <source>
        <dbReference type="EMBL" id="TQE95283.1"/>
    </source>
</evidence>
<comment type="caution">
    <text evidence="11">The sequence shown here is derived from an EMBL/GenBank/DDBJ whole genome shotgun (WGS) entry which is preliminary data.</text>
</comment>
<dbReference type="EMBL" id="VIGC01000015">
    <property type="protein sequence ID" value="TQE95283.1"/>
    <property type="molecule type" value="Genomic_DNA"/>
</dbReference>
<comment type="subcellular location">
    <subcellularLocation>
        <location evidence="1">Cell membrane</location>
        <topology evidence="1">Multi-pass membrane protein</topology>
    </subcellularLocation>
</comment>
<gene>
    <name evidence="11" type="ORF">FKZ61_12990</name>
</gene>
<evidence type="ECO:0000256" key="7">
    <source>
        <dbReference type="SAM" id="MobiDB-lite"/>
    </source>
</evidence>
<feature type="transmembrane region" description="Helical" evidence="8">
    <location>
        <begin position="221"/>
        <end position="241"/>
    </location>
</feature>
<evidence type="ECO:0000256" key="2">
    <source>
        <dbReference type="ARBA" id="ARBA00008017"/>
    </source>
</evidence>
<dbReference type="Gene3D" id="1.10.287.1260">
    <property type="match status" value="1"/>
</dbReference>
<feature type="transmembrane region" description="Helical" evidence="8">
    <location>
        <begin position="73"/>
        <end position="93"/>
    </location>
</feature>
<dbReference type="Pfam" id="PF21082">
    <property type="entry name" value="MS_channel_3rd"/>
    <property type="match status" value="1"/>
</dbReference>
<dbReference type="OrthoDB" id="9809206at2"/>
<dbReference type="InterPro" id="IPR006685">
    <property type="entry name" value="MscS_channel_2nd"/>
</dbReference>
<evidence type="ECO:0000256" key="6">
    <source>
        <dbReference type="ARBA" id="ARBA00023136"/>
    </source>
</evidence>
<dbReference type="SUPFAM" id="SSF50182">
    <property type="entry name" value="Sm-like ribonucleoproteins"/>
    <property type="match status" value="1"/>
</dbReference>
<feature type="domain" description="Mechanosensitive ion channel MscS C-terminal" evidence="10">
    <location>
        <begin position="347"/>
        <end position="427"/>
    </location>
</feature>
<feature type="domain" description="Mechanosensitive ion channel MscS" evidence="9">
    <location>
        <begin position="272"/>
        <end position="337"/>
    </location>
</feature>